<keyword evidence="5" id="KW-1185">Reference proteome</keyword>
<feature type="domain" description="Peptidase M56" evidence="3">
    <location>
        <begin position="3"/>
        <end position="276"/>
    </location>
</feature>
<dbReference type="Proteomes" id="UP000607645">
    <property type="component" value="Unassembled WGS sequence"/>
</dbReference>
<dbReference type="Pfam" id="PF05569">
    <property type="entry name" value="Peptidase_M56"/>
    <property type="match status" value="1"/>
</dbReference>
<keyword evidence="2" id="KW-0472">Membrane</keyword>
<gene>
    <name evidence="4" type="ORF">H8S62_14450</name>
</gene>
<evidence type="ECO:0000256" key="2">
    <source>
        <dbReference type="SAM" id="Phobius"/>
    </source>
</evidence>
<sequence>MLSLLEMSVTGGILIAVIVIARALGINKLPKKAFLVLWAVALCRLILPFSLPSPASVYSVAEQAGVTVRRPGVLLSQAAPAGGQGGAEVPAALIVWGAVALLFAALFLIVHLRARRNYRVSLPVEDPFVAGWLEQHRLRRPVQVRYSDQTTAPFTYGVLWPVILLPKSMDRSDETRLGFILSHEMAHIRRFDAFWKWVLAAVLCLHWFNPLVWVMYVLANRDLELSCDESVLRESGRDARAPYALTLVGLEEKRTHFMPLASSFSKNALEERITAIMKIKKTTIAGIAAALALVVAVTTVFATNAAPKSTGGIPAPSPSASVSPSPSPSAAPGGPLAKVPGGVAEIKDRPGPVVTNGTGEGGDDNYPTAYTKAQYDLVISTLKFEGYEKMSIAEFNRKINAAFNSDGYWDEGGVGRAYETVMMFLESTDPNAPFLLNTVQASQDEYNARTEEVYSDKRVDPDFRGTAEVYREDDIYGDTVRRQIATANYTFTYRILDQDKLTVEARDQFLQNVMQGAQDYLNGKTPGELLDDKDGEAHFKTALEAAGKAAATSYIEFTGCEVDYYDAFDSYW</sequence>
<feature type="transmembrane region" description="Helical" evidence="2">
    <location>
        <begin position="33"/>
        <end position="51"/>
    </location>
</feature>
<dbReference type="CDD" id="cd07341">
    <property type="entry name" value="M56_BlaR1_MecR1_like"/>
    <property type="match status" value="1"/>
</dbReference>
<keyword evidence="2" id="KW-1133">Transmembrane helix</keyword>
<dbReference type="PANTHER" id="PTHR34978:SF3">
    <property type="entry name" value="SLR0241 PROTEIN"/>
    <property type="match status" value="1"/>
</dbReference>
<reference evidence="4" key="1">
    <citation type="submission" date="2020-08" db="EMBL/GenBank/DDBJ databases">
        <title>Genome public.</title>
        <authorList>
            <person name="Liu C."/>
            <person name="Sun Q."/>
        </authorList>
    </citation>
    <scope>NUCLEOTIDE SEQUENCE</scope>
    <source>
        <strain evidence="4">NSJ-52</strain>
    </source>
</reference>
<feature type="transmembrane region" description="Helical" evidence="2">
    <location>
        <begin position="284"/>
        <end position="303"/>
    </location>
</feature>
<evidence type="ECO:0000256" key="1">
    <source>
        <dbReference type="SAM" id="MobiDB-lite"/>
    </source>
</evidence>
<dbReference type="PANTHER" id="PTHR34978">
    <property type="entry name" value="POSSIBLE SENSOR-TRANSDUCER PROTEIN BLAR"/>
    <property type="match status" value="1"/>
</dbReference>
<feature type="region of interest" description="Disordered" evidence="1">
    <location>
        <begin position="308"/>
        <end position="366"/>
    </location>
</feature>
<proteinExistence type="predicted"/>
<feature type="compositionally biased region" description="Low complexity" evidence="1">
    <location>
        <begin position="308"/>
        <end position="335"/>
    </location>
</feature>
<organism evidence="4 5">
    <name type="scientific">Lawsonibacter faecis</name>
    <dbReference type="NCBI Taxonomy" id="2763052"/>
    <lineage>
        <taxon>Bacteria</taxon>
        <taxon>Bacillati</taxon>
        <taxon>Bacillota</taxon>
        <taxon>Clostridia</taxon>
        <taxon>Eubacteriales</taxon>
        <taxon>Oscillospiraceae</taxon>
        <taxon>Lawsonibacter</taxon>
    </lineage>
</organism>
<dbReference type="AlphaFoldDB" id="A0A8J6JQ39"/>
<name>A0A8J6JQ39_9FIRM</name>
<evidence type="ECO:0000259" key="3">
    <source>
        <dbReference type="Pfam" id="PF05569"/>
    </source>
</evidence>
<evidence type="ECO:0000313" key="5">
    <source>
        <dbReference type="Proteomes" id="UP000607645"/>
    </source>
</evidence>
<feature type="transmembrane region" description="Helical" evidence="2">
    <location>
        <begin position="6"/>
        <end position="26"/>
    </location>
</feature>
<dbReference type="InterPro" id="IPR052173">
    <property type="entry name" value="Beta-lactam_resp_regulator"/>
</dbReference>
<comment type="caution">
    <text evidence="4">The sequence shown here is derived from an EMBL/GenBank/DDBJ whole genome shotgun (WGS) entry which is preliminary data.</text>
</comment>
<protein>
    <submittedName>
        <fullName evidence="4">M56 family metallopeptidase</fullName>
    </submittedName>
</protein>
<dbReference type="RefSeq" id="WP_186919989.1">
    <property type="nucleotide sequence ID" value="NZ_JACOPQ010000013.1"/>
</dbReference>
<dbReference type="EMBL" id="JACOPQ010000013">
    <property type="protein sequence ID" value="MBC5738210.1"/>
    <property type="molecule type" value="Genomic_DNA"/>
</dbReference>
<evidence type="ECO:0000313" key="4">
    <source>
        <dbReference type="EMBL" id="MBC5738210.1"/>
    </source>
</evidence>
<accession>A0A8J6JQ39</accession>
<dbReference type="InterPro" id="IPR008756">
    <property type="entry name" value="Peptidase_M56"/>
</dbReference>
<feature type="transmembrane region" description="Helical" evidence="2">
    <location>
        <begin position="93"/>
        <end position="112"/>
    </location>
</feature>
<keyword evidence="2" id="KW-0812">Transmembrane</keyword>